<name>A0AA87ZVH0_FICCA</name>
<dbReference type="InterPro" id="IPR044839">
    <property type="entry name" value="NDR1-like"/>
</dbReference>
<dbReference type="EMBL" id="BTGU01000009">
    <property type="protein sequence ID" value="GMN39540.1"/>
    <property type="molecule type" value="Genomic_DNA"/>
</dbReference>
<dbReference type="PANTHER" id="PTHR31234">
    <property type="entry name" value="LATE EMBRYOGENESIS ABUNDANT (LEA) HYDROXYPROLINE-RICH GLYCOPROTEIN FAMILY"/>
    <property type="match status" value="1"/>
</dbReference>
<keyword evidence="2 3" id="KW-0472">Membrane</keyword>
<comment type="caution">
    <text evidence="4">The sequence shown here is derived from an EMBL/GenBank/DDBJ whole genome shotgun (WGS) entry which is preliminary data.</text>
</comment>
<evidence type="ECO:0000256" key="3">
    <source>
        <dbReference type="SAM" id="Phobius"/>
    </source>
</evidence>
<keyword evidence="5" id="KW-1185">Reference proteome</keyword>
<accession>A0AA87ZVH0</accession>
<dbReference type="PANTHER" id="PTHR31234:SF2">
    <property type="entry name" value="OS05G0199100 PROTEIN"/>
    <property type="match status" value="1"/>
</dbReference>
<comment type="subcellular location">
    <subcellularLocation>
        <location evidence="1">Membrane</location>
    </subcellularLocation>
</comment>
<keyword evidence="3" id="KW-0812">Transmembrane</keyword>
<evidence type="ECO:0000256" key="2">
    <source>
        <dbReference type="ARBA" id="ARBA00023136"/>
    </source>
</evidence>
<evidence type="ECO:0000256" key="1">
    <source>
        <dbReference type="ARBA" id="ARBA00004370"/>
    </source>
</evidence>
<reference evidence="4" key="1">
    <citation type="submission" date="2023-07" db="EMBL/GenBank/DDBJ databases">
        <title>draft genome sequence of fig (Ficus carica).</title>
        <authorList>
            <person name="Takahashi T."/>
            <person name="Nishimura K."/>
        </authorList>
    </citation>
    <scope>NUCLEOTIDE SEQUENCE</scope>
</reference>
<organism evidence="4 5">
    <name type="scientific">Ficus carica</name>
    <name type="common">Common fig</name>
    <dbReference type="NCBI Taxonomy" id="3494"/>
    <lineage>
        <taxon>Eukaryota</taxon>
        <taxon>Viridiplantae</taxon>
        <taxon>Streptophyta</taxon>
        <taxon>Embryophyta</taxon>
        <taxon>Tracheophyta</taxon>
        <taxon>Spermatophyta</taxon>
        <taxon>Magnoliopsida</taxon>
        <taxon>eudicotyledons</taxon>
        <taxon>Gunneridae</taxon>
        <taxon>Pentapetalae</taxon>
        <taxon>rosids</taxon>
        <taxon>fabids</taxon>
        <taxon>Rosales</taxon>
        <taxon>Moraceae</taxon>
        <taxon>Ficeae</taxon>
        <taxon>Ficus</taxon>
    </lineage>
</organism>
<gene>
    <name evidence="4" type="ORF">TIFTF001_008774</name>
</gene>
<sequence length="228" mass="26171">MAKAGRSRCGCCCVMGWIFGIIAAIVVLLGIAVGLFFAIVNPQKMKIQINDATITKFNLTEANQTHWLHYDMEFNVTLRNPNRIMGLYYDHFTPGVYYQTDENIMRNYVDSKFMNVVYQGKKNTTVIRYRFKGKREVYLLEAGERARFIDQFEKEKRAGFFSIDWKVEFRTRVKLGAIRIGIFRPKVRCGSSLVPFVGGNNGQKRVNVTSDVAKCRVKFKASSYDPLA</sequence>
<evidence type="ECO:0008006" key="6">
    <source>
        <dbReference type="Google" id="ProtNLM"/>
    </source>
</evidence>
<dbReference type="Proteomes" id="UP001187192">
    <property type="component" value="Unassembled WGS sequence"/>
</dbReference>
<dbReference type="GO" id="GO:0098542">
    <property type="term" value="P:defense response to other organism"/>
    <property type="evidence" value="ECO:0007669"/>
    <property type="project" value="InterPro"/>
</dbReference>
<dbReference type="GO" id="GO:0005886">
    <property type="term" value="C:plasma membrane"/>
    <property type="evidence" value="ECO:0007669"/>
    <property type="project" value="TreeGrafter"/>
</dbReference>
<evidence type="ECO:0000313" key="5">
    <source>
        <dbReference type="Proteomes" id="UP001187192"/>
    </source>
</evidence>
<protein>
    <recommendedName>
        <fullName evidence="6">Late embryogenesis abundant protein LEA-2 subgroup domain-containing protein</fullName>
    </recommendedName>
</protein>
<dbReference type="AlphaFoldDB" id="A0AA87ZVH0"/>
<feature type="transmembrane region" description="Helical" evidence="3">
    <location>
        <begin position="12"/>
        <end position="40"/>
    </location>
</feature>
<evidence type="ECO:0000313" key="4">
    <source>
        <dbReference type="EMBL" id="GMN39540.1"/>
    </source>
</evidence>
<proteinExistence type="predicted"/>
<keyword evidence="3" id="KW-1133">Transmembrane helix</keyword>
<dbReference type="Gramene" id="FCD_00017363-RA">
    <property type="protein sequence ID" value="FCD_00017363-RA:cds"/>
    <property type="gene ID" value="FCD_00017363"/>
</dbReference>